<evidence type="ECO:0000256" key="1">
    <source>
        <dbReference type="ARBA" id="ARBA00022723"/>
    </source>
</evidence>
<feature type="region of interest" description="Disordered" evidence="5">
    <location>
        <begin position="1"/>
        <end position="79"/>
    </location>
</feature>
<sequence>MSISALGGSPKGKPLAPGEEERNHVLKQMKVRTTLKGDKSWITKQDESEAQTIELPSGRSRATSFSSPREVSKARSPRARASTGYIIRGVFTRPIDSSSQPQQHFLKGSGAPTSAAGLMKAASTGPLHSSTSGYKMTTEDYKKLAPYNVRRSSVSGAVEEEEAPFSSDEQKWRSEAASSVLRKSAPREHSYVLSAAKKSVGPTQETQAPFIAKRVDVVEEDAPTERGQEAPALAQSALGFSRASPGRRDKEAPCPKESARHSIGGKTVKGSNTDSERSHTRLSDGPMGSGVTGSPQEGLAGADSDLERRGLSPAACVTPWLDDQDVRGVHSHSCRPEPVAIGSSTASASVVLADRKSDIAADPEGTKAAPKGASASHEGKNVTAKAGEAWQERPGAPGCGERDPTAPAQQQPGAVSSPERQSSPSGPEQLLEQESSGSRASASHEGKNVTAKAGEAWQERPGAPGCGERDPTAPAQQQPGAVSSPERQSSPSGPEQLLEQESSGSRMKSPSGCVVTVSISAASEQPDLYIPAPLSDLDGGSSTKGILFVKESVNAREVSSGQPASSFQGRVSSTEDSFDMKEKTPYDSTPHMERTTGGICTYCSCEIRDCPKITLEHLGICCHEYCFKCGICSKPMGDLLDQIYIHQDTIHCGKCYEKLF</sequence>
<dbReference type="Gene3D" id="2.10.110.10">
    <property type="entry name" value="Cysteine Rich Protein"/>
    <property type="match status" value="1"/>
</dbReference>
<feature type="region of interest" description="Disordered" evidence="5">
    <location>
        <begin position="220"/>
        <end position="307"/>
    </location>
</feature>
<evidence type="ECO:0000313" key="7">
    <source>
        <dbReference type="Proteomes" id="UP000694906"/>
    </source>
</evidence>
<evidence type="ECO:0000259" key="6">
    <source>
        <dbReference type="PROSITE" id="PS50023"/>
    </source>
</evidence>
<dbReference type="PANTHER" id="PTHR15468">
    <property type="entry name" value="ZNF185"/>
    <property type="match status" value="1"/>
</dbReference>
<dbReference type="GO" id="GO:0046872">
    <property type="term" value="F:metal ion binding"/>
    <property type="evidence" value="ECO:0007669"/>
    <property type="project" value="UniProtKB-KW"/>
</dbReference>
<keyword evidence="1 4" id="KW-0479">Metal-binding</keyword>
<reference evidence="8" key="1">
    <citation type="submission" date="2025-08" db="UniProtKB">
        <authorList>
            <consortium name="RefSeq"/>
        </authorList>
    </citation>
    <scope>IDENTIFICATION</scope>
</reference>
<feature type="compositionally biased region" description="Polar residues" evidence="5">
    <location>
        <begin position="559"/>
        <end position="575"/>
    </location>
</feature>
<evidence type="ECO:0000256" key="2">
    <source>
        <dbReference type="ARBA" id="ARBA00022833"/>
    </source>
</evidence>
<dbReference type="Proteomes" id="UP000694906">
    <property type="component" value="Unplaced"/>
</dbReference>
<feature type="compositionally biased region" description="Basic and acidic residues" evidence="5">
    <location>
        <begin position="246"/>
        <end position="260"/>
    </location>
</feature>
<keyword evidence="3 4" id="KW-0440">LIM domain</keyword>
<dbReference type="PANTHER" id="PTHR15468:SF2">
    <property type="entry name" value="ZINC FINGER PROTEIN 185"/>
    <property type="match status" value="1"/>
</dbReference>
<dbReference type="CDD" id="cd08368">
    <property type="entry name" value="LIM"/>
    <property type="match status" value="1"/>
</dbReference>
<keyword evidence="2 4" id="KW-0862">Zinc</keyword>
<protein>
    <submittedName>
        <fullName evidence="8">Zinc finger protein 185 isoform X1</fullName>
    </submittedName>
</protein>
<feature type="region of interest" description="Disordered" evidence="5">
    <location>
        <begin position="559"/>
        <end position="590"/>
    </location>
</feature>
<feature type="compositionally biased region" description="Basic and acidic residues" evidence="5">
    <location>
        <begin position="578"/>
        <end position="590"/>
    </location>
</feature>
<dbReference type="InterPro" id="IPR052621">
    <property type="entry name" value="Cell_Prolif/Cornif_Regul"/>
</dbReference>
<dbReference type="GeneID" id="101717315"/>
<evidence type="ECO:0000256" key="4">
    <source>
        <dbReference type="PROSITE-ProRule" id="PRU00125"/>
    </source>
</evidence>
<name>A0AAX6QM34_HETGA</name>
<evidence type="ECO:0000256" key="5">
    <source>
        <dbReference type="SAM" id="MobiDB-lite"/>
    </source>
</evidence>
<evidence type="ECO:0000313" key="8">
    <source>
        <dbReference type="RefSeq" id="XP_012923363.1"/>
    </source>
</evidence>
<feature type="compositionally biased region" description="Polar residues" evidence="5">
    <location>
        <begin position="474"/>
        <end position="508"/>
    </location>
</feature>
<dbReference type="CTD" id="7739"/>
<feature type="compositionally biased region" description="Polar residues" evidence="5">
    <location>
        <begin position="60"/>
        <end position="69"/>
    </location>
</feature>
<feature type="compositionally biased region" description="Polar residues" evidence="5">
    <location>
        <begin position="407"/>
        <end position="441"/>
    </location>
</feature>
<organism evidence="7 8">
    <name type="scientific">Heterocephalus glaber</name>
    <name type="common">Naked mole rat</name>
    <dbReference type="NCBI Taxonomy" id="10181"/>
    <lineage>
        <taxon>Eukaryota</taxon>
        <taxon>Metazoa</taxon>
        <taxon>Chordata</taxon>
        <taxon>Craniata</taxon>
        <taxon>Vertebrata</taxon>
        <taxon>Euteleostomi</taxon>
        <taxon>Mammalia</taxon>
        <taxon>Eutheria</taxon>
        <taxon>Euarchontoglires</taxon>
        <taxon>Glires</taxon>
        <taxon>Rodentia</taxon>
        <taxon>Hystricomorpha</taxon>
        <taxon>Bathyergidae</taxon>
        <taxon>Heterocephalus</taxon>
    </lineage>
</organism>
<dbReference type="PROSITE" id="PS50023">
    <property type="entry name" value="LIM_DOMAIN_2"/>
    <property type="match status" value="1"/>
</dbReference>
<dbReference type="KEGG" id="hgl:101717315"/>
<evidence type="ECO:0000256" key="3">
    <source>
        <dbReference type="ARBA" id="ARBA00023038"/>
    </source>
</evidence>
<feature type="compositionally biased region" description="Basic and acidic residues" evidence="5">
    <location>
        <begin position="35"/>
        <end position="47"/>
    </location>
</feature>
<feature type="domain" description="LIM zinc-binding" evidence="6">
    <location>
        <begin position="598"/>
        <end position="660"/>
    </location>
</feature>
<gene>
    <name evidence="8" type="primary">Znf185</name>
</gene>
<dbReference type="PROSITE" id="PS00478">
    <property type="entry name" value="LIM_DOMAIN_1"/>
    <property type="match status" value="1"/>
</dbReference>
<proteinExistence type="predicted"/>
<dbReference type="AlphaFoldDB" id="A0AAX6QM34"/>
<feature type="region of interest" description="Disordered" evidence="5">
    <location>
        <begin position="319"/>
        <end position="511"/>
    </location>
</feature>
<accession>A0AAX6QM34</accession>
<keyword evidence="7" id="KW-1185">Reference proteome</keyword>
<dbReference type="RefSeq" id="XP_012923363.1">
    <property type="nucleotide sequence ID" value="XM_013067909.2"/>
</dbReference>
<dbReference type="InterPro" id="IPR001781">
    <property type="entry name" value="Znf_LIM"/>
</dbReference>
<feature type="region of interest" description="Disordered" evidence="5">
    <location>
        <begin position="153"/>
        <end position="188"/>
    </location>
</feature>
<dbReference type="SMART" id="SM00132">
    <property type="entry name" value="LIM"/>
    <property type="match status" value="1"/>
</dbReference>